<keyword evidence="2" id="KW-1133">Transmembrane helix</keyword>
<gene>
    <name evidence="3" type="ORF">F3K97_05410</name>
</gene>
<accession>A0A6I6R007</accession>
<feature type="transmembrane region" description="Helical" evidence="2">
    <location>
        <begin position="26"/>
        <end position="46"/>
    </location>
</feature>
<keyword evidence="2" id="KW-0472">Membrane</keyword>
<feature type="transmembrane region" description="Helical" evidence="2">
    <location>
        <begin position="52"/>
        <end position="73"/>
    </location>
</feature>
<dbReference type="RefSeq" id="WP_159140658.1">
    <property type="nucleotide sequence ID" value="NZ_CP047129.1"/>
</dbReference>
<dbReference type="EMBL" id="CP047129">
    <property type="protein sequence ID" value="QHB62761.1"/>
    <property type="molecule type" value="Genomic_DNA"/>
</dbReference>
<proteinExistence type="predicted"/>
<feature type="compositionally biased region" description="Basic and acidic residues" evidence="1">
    <location>
        <begin position="79"/>
        <end position="94"/>
    </location>
</feature>
<evidence type="ECO:0000256" key="2">
    <source>
        <dbReference type="SAM" id="Phobius"/>
    </source>
</evidence>
<dbReference type="AlphaFoldDB" id="A0A6I6R007"/>
<sequence length="103" mass="11699">MGRSSDGPELSPETRRKVKLLDRATGILRVVWFAQLIPVLLCKFGVLDGVWWVVALAVAALCMLGQWLCARWADRLEGTRRRRDEEERRSRDDGSGLSLECLD</sequence>
<reference evidence="3 4" key="1">
    <citation type="submission" date="2019-12" db="EMBL/GenBank/DDBJ databases">
        <title>Draft Genome Sequence of Bifidobacterium adolescentis ZJ2.</title>
        <authorList>
            <person name="Jin Z."/>
        </authorList>
    </citation>
    <scope>NUCLEOTIDE SEQUENCE [LARGE SCALE GENOMIC DNA]</scope>
    <source>
        <strain evidence="3 4">ZJ2</strain>
    </source>
</reference>
<dbReference type="Proteomes" id="UP000464884">
    <property type="component" value="Chromosome"/>
</dbReference>
<keyword evidence="2" id="KW-0812">Transmembrane</keyword>
<evidence type="ECO:0000313" key="3">
    <source>
        <dbReference type="EMBL" id="QHB62761.1"/>
    </source>
</evidence>
<evidence type="ECO:0000313" key="4">
    <source>
        <dbReference type="Proteomes" id="UP000464884"/>
    </source>
</evidence>
<feature type="region of interest" description="Disordered" evidence="1">
    <location>
        <begin position="79"/>
        <end position="103"/>
    </location>
</feature>
<evidence type="ECO:0000256" key="1">
    <source>
        <dbReference type="SAM" id="MobiDB-lite"/>
    </source>
</evidence>
<name>A0A6I6R007_BIFAD</name>
<organism evidence="3 4">
    <name type="scientific">Bifidobacterium adolescentis</name>
    <dbReference type="NCBI Taxonomy" id="1680"/>
    <lineage>
        <taxon>Bacteria</taxon>
        <taxon>Bacillati</taxon>
        <taxon>Actinomycetota</taxon>
        <taxon>Actinomycetes</taxon>
        <taxon>Bifidobacteriales</taxon>
        <taxon>Bifidobacteriaceae</taxon>
        <taxon>Bifidobacterium</taxon>
    </lineage>
</organism>
<protein>
    <submittedName>
        <fullName evidence="3">Uncharacterized protein</fullName>
    </submittedName>
</protein>